<comment type="caution">
    <text evidence="3">The sequence shown here is derived from an EMBL/GenBank/DDBJ whole genome shotgun (WGS) entry which is preliminary data.</text>
</comment>
<evidence type="ECO:0000256" key="1">
    <source>
        <dbReference type="SAM" id="MobiDB-lite"/>
    </source>
</evidence>
<name>A0A1V4JVC4_PATFA</name>
<dbReference type="Proteomes" id="UP000190648">
    <property type="component" value="Unassembled WGS sequence"/>
</dbReference>
<feature type="chain" id="PRO_5012641090" evidence="2">
    <location>
        <begin position="16"/>
        <end position="91"/>
    </location>
</feature>
<dbReference type="AlphaFoldDB" id="A0A1V4JVC4"/>
<keyword evidence="4" id="KW-1185">Reference proteome</keyword>
<protein>
    <submittedName>
        <fullName evidence="3">Uncharacterized protein</fullName>
    </submittedName>
</protein>
<organism evidence="3 4">
    <name type="scientific">Patagioenas fasciata monilis</name>
    <dbReference type="NCBI Taxonomy" id="372326"/>
    <lineage>
        <taxon>Eukaryota</taxon>
        <taxon>Metazoa</taxon>
        <taxon>Chordata</taxon>
        <taxon>Craniata</taxon>
        <taxon>Vertebrata</taxon>
        <taxon>Euteleostomi</taxon>
        <taxon>Archelosauria</taxon>
        <taxon>Archosauria</taxon>
        <taxon>Dinosauria</taxon>
        <taxon>Saurischia</taxon>
        <taxon>Theropoda</taxon>
        <taxon>Coelurosauria</taxon>
        <taxon>Aves</taxon>
        <taxon>Neognathae</taxon>
        <taxon>Neoaves</taxon>
        <taxon>Columbimorphae</taxon>
        <taxon>Columbiformes</taxon>
        <taxon>Columbidae</taxon>
        <taxon>Patagioenas</taxon>
    </lineage>
</organism>
<reference evidence="3 4" key="1">
    <citation type="submission" date="2016-02" db="EMBL/GenBank/DDBJ databases">
        <title>Band-tailed pigeon sequencing and assembly.</title>
        <authorList>
            <person name="Soares A.E."/>
            <person name="Novak B.J."/>
            <person name="Rice E.S."/>
            <person name="O'Connell B."/>
            <person name="Chang D."/>
            <person name="Weber S."/>
            <person name="Shapiro B."/>
        </authorList>
    </citation>
    <scope>NUCLEOTIDE SEQUENCE [LARGE SCALE GENOMIC DNA]</scope>
    <source>
        <strain evidence="3">BTP2013</strain>
        <tissue evidence="3">Blood</tissue>
    </source>
</reference>
<feature type="region of interest" description="Disordered" evidence="1">
    <location>
        <begin position="66"/>
        <end position="91"/>
    </location>
</feature>
<feature type="signal peptide" evidence="2">
    <location>
        <begin position="1"/>
        <end position="15"/>
    </location>
</feature>
<dbReference type="EMBL" id="LSYS01006066">
    <property type="protein sequence ID" value="OPJ76148.1"/>
    <property type="molecule type" value="Genomic_DNA"/>
</dbReference>
<proteinExistence type="predicted"/>
<evidence type="ECO:0000313" key="4">
    <source>
        <dbReference type="Proteomes" id="UP000190648"/>
    </source>
</evidence>
<gene>
    <name evidence="3" type="ORF">AV530_011530</name>
</gene>
<keyword evidence="2" id="KW-0732">Signal</keyword>
<feature type="compositionally biased region" description="Basic and acidic residues" evidence="1">
    <location>
        <begin position="76"/>
        <end position="91"/>
    </location>
</feature>
<evidence type="ECO:0000256" key="2">
    <source>
        <dbReference type="SAM" id="SignalP"/>
    </source>
</evidence>
<accession>A0A1V4JVC4</accession>
<evidence type="ECO:0000313" key="3">
    <source>
        <dbReference type="EMBL" id="OPJ76148.1"/>
    </source>
</evidence>
<sequence>MKLCVASLSVCLGVAEDLPKIQQDQTHQDGVAREQKSADVQFWKQPKTQEQTYSYLAQGQRIYQHPSSKPSLCTRQEPRVFSGKEGHLVAT</sequence>